<reference evidence="2 3" key="1">
    <citation type="submission" date="2022-02" db="EMBL/GenBank/DDBJ databases">
        <authorList>
            <person name="Min J."/>
        </authorList>
    </citation>
    <scope>NUCLEOTIDE SEQUENCE [LARGE SCALE GENOMIC DNA]</scope>
    <source>
        <strain evidence="2 3">GR10-1</strain>
    </source>
</reference>
<keyword evidence="3" id="KW-1185">Reference proteome</keyword>
<name>A0ABS9SJ33_9BACT</name>
<dbReference type="RefSeq" id="WP_240828750.1">
    <property type="nucleotide sequence ID" value="NZ_JAKWBL010000001.1"/>
</dbReference>
<dbReference type="EMBL" id="JAKWBL010000001">
    <property type="protein sequence ID" value="MCH5598378.1"/>
    <property type="molecule type" value="Genomic_DNA"/>
</dbReference>
<organism evidence="2 3">
    <name type="scientific">Niabella ginsengisoli</name>
    <dbReference type="NCBI Taxonomy" id="522298"/>
    <lineage>
        <taxon>Bacteria</taxon>
        <taxon>Pseudomonadati</taxon>
        <taxon>Bacteroidota</taxon>
        <taxon>Chitinophagia</taxon>
        <taxon>Chitinophagales</taxon>
        <taxon>Chitinophagaceae</taxon>
        <taxon>Niabella</taxon>
    </lineage>
</organism>
<dbReference type="Proteomes" id="UP001202248">
    <property type="component" value="Unassembled WGS sequence"/>
</dbReference>
<feature type="transmembrane region" description="Helical" evidence="1">
    <location>
        <begin position="79"/>
        <end position="98"/>
    </location>
</feature>
<proteinExistence type="predicted"/>
<keyword evidence="1" id="KW-0812">Transmembrane</keyword>
<protein>
    <submittedName>
        <fullName evidence="2">Uncharacterized protein</fullName>
    </submittedName>
</protein>
<evidence type="ECO:0000313" key="2">
    <source>
        <dbReference type="EMBL" id="MCH5598378.1"/>
    </source>
</evidence>
<evidence type="ECO:0000256" key="1">
    <source>
        <dbReference type="SAM" id="Phobius"/>
    </source>
</evidence>
<keyword evidence="1" id="KW-1133">Transmembrane helix</keyword>
<sequence>MNKTVLKSIGAILAGFILVAVLSSGTDFLLDKSGILSMEHFKQASFLIVCLVIAYRFTFNVIGCYLIAKLAPTNPMKHVMIMGVIGTILSLLGSIAMWHKAPAFYSIAIILISLPSAWLGGNYI</sequence>
<feature type="transmembrane region" description="Helical" evidence="1">
    <location>
        <begin position="44"/>
        <end position="67"/>
    </location>
</feature>
<accession>A0ABS9SJ33</accession>
<feature type="transmembrane region" description="Helical" evidence="1">
    <location>
        <begin position="104"/>
        <end position="121"/>
    </location>
</feature>
<gene>
    <name evidence="2" type="ORF">MKP09_10880</name>
</gene>
<comment type="caution">
    <text evidence="2">The sequence shown here is derived from an EMBL/GenBank/DDBJ whole genome shotgun (WGS) entry which is preliminary data.</text>
</comment>
<evidence type="ECO:0000313" key="3">
    <source>
        <dbReference type="Proteomes" id="UP001202248"/>
    </source>
</evidence>
<keyword evidence="1" id="KW-0472">Membrane</keyword>